<dbReference type="STRING" id="1229276.DI53_0134"/>
<dbReference type="Gene3D" id="3.50.50.60">
    <property type="entry name" value="FAD/NAD(P)-binding domain"/>
    <property type="match status" value="2"/>
</dbReference>
<dbReference type="NCBIfam" id="TIGR02734">
    <property type="entry name" value="crtI_fam"/>
    <property type="match status" value="1"/>
</dbReference>
<dbReference type="EMBL" id="JJMU01000002">
    <property type="protein sequence ID" value="KGE16019.1"/>
    <property type="molecule type" value="Genomic_DNA"/>
</dbReference>
<feature type="domain" description="Amine oxidase" evidence="6">
    <location>
        <begin position="12"/>
        <end position="486"/>
    </location>
</feature>
<dbReference type="GO" id="GO:0016491">
    <property type="term" value="F:oxidoreductase activity"/>
    <property type="evidence" value="ECO:0007669"/>
    <property type="project" value="UniProtKB-KW"/>
</dbReference>
<dbReference type="GO" id="GO:0016117">
    <property type="term" value="P:carotenoid biosynthetic process"/>
    <property type="evidence" value="ECO:0007669"/>
    <property type="project" value="UniProtKB-KW"/>
</dbReference>
<dbReference type="SUPFAM" id="SSF51905">
    <property type="entry name" value="FAD/NAD(P)-binding domain"/>
    <property type="match status" value="1"/>
</dbReference>
<comment type="similarity">
    <text evidence="2 5">Belongs to the carotenoid/retinoid oxidoreductase family.</text>
</comment>
<keyword evidence="4 5" id="KW-0560">Oxidoreductase</keyword>
<evidence type="ECO:0000259" key="6">
    <source>
        <dbReference type="Pfam" id="PF01593"/>
    </source>
</evidence>
<reference evidence="7 8" key="2">
    <citation type="journal article" date="2015" name="PLoS ONE">
        <title>Whole-Genome Optical Mapping and Finished Genome Sequence of Sphingobacterium deserti sp. nov., a New Species Isolated from the Western Desert of China.</title>
        <authorList>
            <person name="Teng C."/>
            <person name="Zhou Z."/>
            <person name="Molnar I."/>
            <person name="Li X."/>
            <person name="Tang R."/>
            <person name="Chen M."/>
            <person name="Wang L."/>
            <person name="Su S."/>
            <person name="Zhang W."/>
            <person name="Lin M."/>
        </authorList>
    </citation>
    <scope>NUCLEOTIDE SEQUENCE [LARGE SCALE GENOMIC DNA]</scope>
    <source>
        <strain evidence="8">ACCC05744</strain>
    </source>
</reference>
<evidence type="ECO:0000256" key="3">
    <source>
        <dbReference type="ARBA" id="ARBA00022746"/>
    </source>
</evidence>
<proteinExistence type="inferred from homology"/>
<protein>
    <submittedName>
        <fullName evidence="7">Phytoene desaturase</fullName>
    </submittedName>
</protein>
<accession>A0A0B8TAY4</accession>
<dbReference type="InterPro" id="IPR002937">
    <property type="entry name" value="Amino_oxidase"/>
</dbReference>
<dbReference type="Proteomes" id="UP000031802">
    <property type="component" value="Unassembled WGS sequence"/>
</dbReference>
<evidence type="ECO:0000313" key="7">
    <source>
        <dbReference type="EMBL" id="KGE16019.1"/>
    </source>
</evidence>
<reference evidence="8" key="1">
    <citation type="submission" date="2014-04" db="EMBL/GenBank/DDBJ databases">
        <title>Whole-Genome optical mapping and complete genome sequence of Sphingobacterium deserti sp. nov., a new spaces isolated from desert in the west of China.</title>
        <authorList>
            <person name="Teng C."/>
            <person name="Zhou Z."/>
            <person name="Li X."/>
            <person name="Chen M."/>
            <person name="Lin M."/>
            <person name="Wang L."/>
            <person name="Su S."/>
            <person name="Zhang C."/>
            <person name="Zhang W."/>
        </authorList>
    </citation>
    <scope>NUCLEOTIDE SEQUENCE [LARGE SCALE GENOMIC DNA]</scope>
    <source>
        <strain evidence="8">ACCC05744</strain>
    </source>
</reference>
<dbReference type="PRINTS" id="PR00419">
    <property type="entry name" value="ADXRDTASE"/>
</dbReference>
<evidence type="ECO:0000256" key="1">
    <source>
        <dbReference type="ARBA" id="ARBA00004829"/>
    </source>
</evidence>
<dbReference type="PATRIC" id="fig|1229276.3.peg.140"/>
<dbReference type="Pfam" id="PF01593">
    <property type="entry name" value="Amino_oxidase"/>
    <property type="match status" value="1"/>
</dbReference>
<organism evidence="7 8">
    <name type="scientific">Sphingobacterium deserti</name>
    <dbReference type="NCBI Taxonomy" id="1229276"/>
    <lineage>
        <taxon>Bacteria</taxon>
        <taxon>Pseudomonadati</taxon>
        <taxon>Bacteroidota</taxon>
        <taxon>Sphingobacteriia</taxon>
        <taxon>Sphingobacteriales</taxon>
        <taxon>Sphingobacteriaceae</taxon>
        <taxon>Sphingobacterium</taxon>
    </lineage>
</organism>
<dbReference type="PANTHER" id="PTHR43734:SF1">
    <property type="entry name" value="PHYTOENE DESATURASE"/>
    <property type="match status" value="1"/>
</dbReference>
<dbReference type="InterPro" id="IPR014105">
    <property type="entry name" value="Carotenoid/retinoid_OxRdtase"/>
</dbReference>
<dbReference type="PANTHER" id="PTHR43734">
    <property type="entry name" value="PHYTOENE DESATURASE"/>
    <property type="match status" value="1"/>
</dbReference>
<evidence type="ECO:0000256" key="2">
    <source>
        <dbReference type="ARBA" id="ARBA00006046"/>
    </source>
</evidence>
<evidence type="ECO:0000256" key="4">
    <source>
        <dbReference type="ARBA" id="ARBA00023002"/>
    </source>
</evidence>
<dbReference type="InterPro" id="IPR036188">
    <property type="entry name" value="FAD/NAD-bd_sf"/>
</dbReference>
<name>A0A0B8TAY4_9SPHI</name>
<gene>
    <name evidence="7" type="ORF">DI53_0134</name>
</gene>
<evidence type="ECO:0000256" key="5">
    <source>
        <dbReference type="RuleBase" id="RU362075"/>
    </source>
</evidence>
<evidence type="ECO:0000313" key="8">
    <source>
        <dbReference type="Proteomes" id="UP000031802"/>
    </source>
</evidence>
<dbReference type="AlphaFoldDB" id="A0A0B8TAY4"/>
<dbReference type="PROSITE" id="PS51257">
    <property type="entry name" value="PROKAR_LIPOPROTEIN"/>
    <property type="match status" value="1"/>
</dbReference>
<keyword evidence="3 5" id="KW-0125">Carotenoid biosynthesis</keyword>
<comment type="caution">
    <text evidence="7">The sequence shown here is derived from an EMBL/GenBank/DDBJ whole genome shotgun (WGS) entry which is preliminary data.</text>
</comment>
<keyword evidence="8" id="KW-1185">Reference proteome</keyword>
<comment type="pathway">
    <text evidence="1 5">Carotenoid biosynthesis.</text>
</comment>
<sequence length="497" mass="56586">MQGKVAIIGSGFSGLSAACYLAAAGYDVDVYEKNETIGGRARQFETKEGFRFDMGPSWYWMPDVIGDFFRDFDHEVSDFYELTSLNPQFEMVFDKESVCVPAGMQELRQLFEDIEESAGSRFDKFMEAARYKYEVGMKDFVNKPCHSWWEFVSPKIAKSALRLNLLTDFRKYVRQYFTDPKLVALMEFPVIFLGAAPKDIPAMYSLMNYGGYGLGTWYPAGGFVQVVEAMAKVAASMGVRFHVGQAVRRVLLEGSHAIGIQLDEETITCDVVVGSADYQHVESLLPADARNYSMDYWERKTFAPSCLIFYLGFKRKIDGLKHHTLFFENELDGHVHAIYTDKKWPESPLFYACCPSKTDKDVAPEGCENVFLLMPIATGLDDNDEIREQYFNEMIERLERHTGQTGLRDDIIYKKSYCVRDFMQDYNAYQGNAYGLANTLRQTAVWKPAVRNKKVDNLFYTGQLTVPGPGVPPAIISGKIIAQEIIKNKDLRYEKIV</sequence>
<dbReference type="eggNOG" id="COG1233">
    <property type="taxonomic scope" value="Bacteria"/>
</dbReference>